<dbReference type="AlphaFoldDB" id="A0A0V0SJ68"/>
<dbReference type="InterPro" id="IPR008978">
    <property type="entry name" value="HSP20-like_chaperone"/>
</dbReference>
<dbReference type="PROSITE" id="PS51048">
    <property type="entry name" value="SGS"/>
    <property type="match status" value="1"/>
</dbReference>
<evidence type="ECO:0000259" key="1">
    <source>
        <dbReference type="PROSITE" id="PS51048"/>
    </source>
</evidence>
<dbReference type="EMBL" id="JYDL01000006">
    <property type="protein sequence ID" value="KRX26715.1"/>
    <property type="molecule type" value="Genomic_DNA"/>
</dbReference>
<sequence>LKFTKQMAFNEQISSVKFDWYQSDETVTVIVKVKDVNKGESVNKDDLKVEFGLKFLHLKWKQCDTPFMLNLDLSAEIIPDQSHYKVFPNKIELNLRKRNPCYWYALEDAERNSTQASETCTSSYPTSSVKATKNWDQIVKQETEEIEKEDSSTLNGFFQKLYDDCDDDQKRAILKSLVESHGTVLSTDWSEVSKRHVDCRPPEGTEWKKF</sequence>
<proteinExistence type="predicted"/>
<comment type="caution">
    <text evidence="3">The sequence shown here is derived from an EMBL/GenBank/DDBJ whole genome shotgun (WGS) entry which is preliminary data.</text>
</comment>
<feature type="non-terminal residue" evidence="3">
    <location>
        <position position="1"/>
    </location>
</feature>
<dbReference type="PROSITE" id="PS51203">
    <property type="entry name" value="CS"/>
    <property type="match status" value="1"/>
</dbReference>
<dbReference type="Gene3D" id="2.60.40.790">
    <property type="match status" value="1"/>
</dbReference>
<dbReference type="PANTHER" id="PTHR45862">
    <property type="entry name" value="PROTEIN SGT1 HOMOLOG"/>
    <property type="match status" value="1"/>
</dbReference>
<dbReference type="GO" id="GO:0051087">
    <property type="term" value="F:protein-folding chaperone binding"/>
    <property type="evidence" value="ECO:0007669"/>
    <property type="project" value="InterPro"/>
</dbReference>
<feature type="domain" description="SGS" evidence="1">
    <location>
        <begin position="123"/>
        <end position="210"/>
    </location>
</feature>
<dbReference type="InterPro" id="IPR007052">
    <property type="entry name" value="CS_dom"/>
</dbReference>
<dbReference type="STRING" id="6336.A0A0V0SJ68"/>
<evidence type="ECO:0000259" key="2">
    <source>
        <dbReference type="PROSITE" id="PS51203"/>
    </source>
</evidence>
<protein>
    <submittedName>
        <fullName evidence="3">Suppressor of G2 allele of SKP1-like protein</fullName>
    </submittedName>
</protein>
<dbReference type="OrthoDB" id="1898560at2759"/>
<evidence type="ECO:0000313" key="3">
    <source>
        <dbReference type="EMBL" id="KRX26715.1"/>
    </source>
</evidence>
<dbReference type="Pfam" id="PF04969">
    <property type="entry name" value="CS"/>
    <property type="match status" value="1"/>
</dbReference>
<dbReference type="CDD" id="cd06466">
    <property type="entry name" value="p23_CS_SGT1_like"/>
    <property type="match status" value="1"/>
</dbReference>
<evidence type="ECO:0000313" key="4">
    <source>
        <dbReference type="Proteomes" id="UP000054630"/>
    </source>
</evidence>
<dbReference type="InterPro" id="IPR007699">
    <property type="entry name" value="SGS_dom"/>
</dbReference>
<reference evidence="3 4" key="1">
    <citation type="submission" date="2015-01" db="EMBL/GenBank/DDBJ databases">
        <title>Evolution of Trichinella species and genotypes.</title>
        <authorList>
            <person name="Korhonen P.K."/>
            <person name="Edoardo P."/>
            <person name="Giuseppe L.R."/>
            <person name="Gasser R.B."/>
        </authorList>
    </citation>
    <scope>NUCLEOTIDE SEQUENCE [LARGE SCALE GENOMIC DNA]</scope>
    <source>
        <strain evidence="3">ISS37</strain>
    </source>
</reference>
<dbReference type="Pfam" id="PF05002">
    <property type="entry name" value="SGS"/>
    <property type="match status" value="1"/>
</dbReference>
<dbReference type="InterPro" id="IPR044563">
    <property type="entry name" value="Sgt1-like"/>
</dbReference>
<feature type="domain" description="CS" evidence="2">
    <location>
        <begin position="13"/>
        <end position="107"/>
    </location>
</feature>
<name>A0A0V0SJ68_9BILA</name>
<dbReference type="SUPFAM" id="SSF49764">
    <property type="entry name" value="HSP20-like chaperones"/>
    <property type="match status" value="1"/>
</dbReference>
<keyword evidence="4" id="KW-1185">Reference proteome</keyword>
<gene>
    <name evidence="3" type="primary">SUGT1</name>
    <name evidence="3" type="ORF">T07_13291</name>
</gene>
<accession>A0A0V0SJ68</accession>
<dbReference type="Proteomes" id="UP000054630">
    <property type="component" value="Unassembled WGS sequence"/>
</dbReference>
<organism evidence="3 4">
    <name type="scientific">Trichinella nelsoni</name>
    <dbReference type="NCBI Taxonomy" id="6336"/>
    <lineage>
        <taxon>Eukaryota</taxon>
        <taxon>Metazoa</taxon>
        <taxon>Ecdysozoa</taxon>
        <taxon>Nematoda</taxon>
        <taxon>Enoplea</taxon>
        <taxon>Dorylaimia</taxon>
        <taxon>Trichinellida</taxon>
        <taxon>Trichinellidae</taxon>
        <taxon>Trichinella</taxon>
    </lineage>
</organism>